<organism evidence="3 4">
    <name type="scientific">Anas platyrhynchos</name>
    <name type="common">Mallard</name>
    <name type="synonym">Anas boschas</name>
    <dbReference type="NCBI Taxonomy" id="8839"/>
    <lineage>
        <taxon>Eukaryota</taxon>
        <taxon>Metazoa</taxon>
        <taxon>Chordata</taxon>
        <taxon>Craniata</taxon>
        <taxon>Vertebrata</taxon>
        <taxon>Euteleostomi</taxon>
        <taxon>Archelosauria</taxon>
        <taxon>Archosauria</taxon>
        <taxon>Dinosauria</taxon>
        <taxon>Saurischia</taxon>
        <taxon>Theropoda</taxon>
        <taxon>Coelurosauria</taxon>
        <taxon>Aves</taxon>
        <taxon>Neognathae</taxon>
        <taxon>Galloanserae</taxon>
        <taxon>Anseriformes</taxon>
        <taxon>Anatidae</taxon>
        <taxon>Anatinae</taxon>
        <taxon>Anas</taxon>
    </lineage>
</organism>
<gene>
    <name evidence="3" type="ORF">Anapl_18055</name>
</gene>
<reference evidence="4" key="1">
    <citation type="journal article" date="2013" name="Nat. Genet.">
        <title>The duck genome and transcriptome provide insight into an avian influenza virus reservoir species.</title>
        <authorList>
            <person name="Huang Y."/>
            <person name="Li Y."/>
            <person name="Burt D.W."/>
            <person name="Chen H."/>
            <person name="Zhang Y."/>
            <person name="Qian W."/>
            <person name="Kim H."/>
            <person name="Gan S."/>
            <person name="Zhao Y."/>
            <person name="Li J."/>
            <person name="Yi K."/>
            <person name="Feng H."/>
            <person name="Zhu P."/>
            <person name="Li B."/>
            <person name="Liu Q."/>
            <person name="Fairley S."/>
            <person name="Magor K.E."/>
            <person name="Du Z."/>
            <person name="Hu X."/>
            <person name="Goodman L."/>
            <person name="Tafer H."/>
            <person name="Vignal A."/>
            <person name="Lee T."/>
            <person name="Kim K.W."/>
            <person name="Sheng Z."/>
            <person name="An Y."/>
            <person name="Searle S."/>
            <person name="Herrero J."/>
            <person name="Groenen M.A."/>
            <person name="Crooijmans R.P."/>
            <person name="Faraut T."/>
            <person name="Cai Q."/>
            <person name="Webster R.G."/>
            <person name="Aldridge J.R."/>
            <person name="Warren W.C."/>
            <person name="Bartschat S."/>
            <person name="Kehr S."/>
            <person name="Marz M."/>
            <person name="Stadler P.F."/>
            <person name="Smith J."/>
            <person name="Kraus R.H."/>
            <person name="Zhao Y."/>
            <person name="Ren L."/>
            <person name="Fei J."/>
            <person name="Morisson M."/>
            <person name="Kaiser P."/>
            <person name="Griffin D.K."/>
            <person name="Rao M."/>
            <person name="Pitel F."/>
            <person name="Wang J."/>
            <person name="Li N."/>
        </authorList>
    </citation>
    <scope>NUCLEOTIDE SEQUENCE [LARGE SCALE GENOMIC DNA]</scope>
</reference>
<keyword evidence="4" id="KW-1185">Reference proteome</keyword>
<keyword evidence="2" id="KW-0732">Signal</keyword>
<dbReference type="EMBL" id="KB744092">
    <property type="protein sequence ID" value="EOA96026.1"/>
    <property type="molecule type" value="Genomic_DNA"/>
</dbReference>
<feature type="compositionally biased region" description="Basic and acidic residues" evidence="1">
    <location>
        <begin position="278"/>
        <end position="289"/>
    </location>
</feature>
<feature type="chain" id="PRO_5004353480" evidence="2">
    <location>
        <begin position="20"/>
        <end position="298"/>
    </location>
</feature>
<evidence type="ECO:0000313" key="4">
    <source>
        <dbReference type="Proteomes" id="UP000296049"/>
    </source>
</evidence>
<evidence type="ECO:0000313" key="3">
    <source>
        <dbReference type="EMBL" id="EOA96026.1"/>
    </source>
</evidence>
<dbReference type="AlphaFoldDB" id="R0JGC6"/>
<accession>R0JGC6</accession>
<feature type="signal peptide" evidence="2">
    <location>
        <begin position="1"/>
        <end position="19"/>
    </location>
</feature>
<name>R0JGC6_ANAPL</name>
<dbReference type="Proteomes" id="UP000296049">
    <property type="component" value="Unassembled WGS sequence"/>
</dbReference>
<feature type="region of interest" description="Disordered" evidence="1">
    <location>
        <begin position="278"/>
        <end position="298"/>
    </location>
</feature>
<evidence type="ECO:0000256" key="1">
    <source>
        <dbReference type="SAM" id="MobiDB-lite"/>
    </source>
</evidence>
<protein>
    <submittedName>
        <fullName evidence="3">Uncharacterized protein</fullName>
    </submittedName>
</protein>
<evidence type="ECO:0000256" key="2">
    <source>
        <dbReference type="SAM" id="SignalP"/>
    </source>
</evidence>
<proteinExistence type="predicted"/>
<sequence length="298" mass="33014">MSFCRGAVLPSLLLVGSSGEDLFPNVPSKGEEKQQEHAALSCSHTTLLCSGLSDSHIPCPSDSDEELAPSVWLQVTALQSWTQNCWAVVEDLSLSLWGARPGERCISPSPGLIIAPKAPRKGINELFSAEVSTGEETLGRTIPALQCSKYHSVEETACLAMLHLHRFRNWFMRPDKLPAPRPRLSPRTQPHWGHALVGLKVPFHQGRRWAELWSSSRNPPRSMSKQTERKPQKLEIKGLFGFRFLLALTLGISRFLPLGLTSSRSFLPQPHCRGTHLIEAEHNGQEEASRAPPTRKGS</sequence>